<dbReference type="Gene3D" id="1.10.1070.20">
    <property type="match status" value="1"/>
</dbReference>
<dbReference type="GO" id="GO:0004674">
    <property type="term" value="F:protein serine/threonine kinase activity"/>
    <property type="evidence" value="ECO:0007669"/>
    <property type="project" value="TreeGrafter"/>
</dbReference>
<evidence type="ECO:0000259" key="4">
    <source>
        <dbReference type="Pfam" id="PF07804"/>
    </source>
</evidence>
<reference evidence="6" key="1">
    <citation type="submission" date="2020-01" db="EMBL/GenBank/DDBJ databases">
        <authorList>
            <person name="Meier V. D."/>
            <person name="Meier V D."/>
        </authorList>
    </citation>
    <scope>NUCLEOTIDE SEQUENCE</scope>
    <source>
        <strain evidence="6">HLG_WM_MAG_03</strain>
    </source>
</reference>
<name>A0A6S6T322_9BACT</name>
<feature type="domain" description="HipA N-terminal subdomain 1" evidence="5">
    <location>
        <begin position="8"/>
        <end position="100"/>
    </location>
</feature>
<evidence type="ECO:0000313" key="6">
    <source>
        <dbReference type="EMBL" id="CAA6812644.1"/>
    </source>
</evidence>
<evidence type="ECO:0008006" key="7">
    <source>
        <dbReference type="Google" id="ProtNLM"/>
    </source>
</evidence>
<evidence type="ECO:0000256" key="3">
    <source>
        <dbReference type="ARBA" id="ARBA00022777"/>
    </source>
</evidence>
<dbReference type="InterPro" id="IPR012893">
    <property type="entry name" value="HipA-like_C"/>
</dbReference>
<organism evidence="6">
    <name type="scientific">uncultured Sulfurovum sp</name>
    <dbReference type="NCBI Taxonomy" id="269237"/>
    <lineage>
        <taxon>Bacteria</taxon>
        <taxon>Pseudomonadati</taxon>
        <taxon>Campylobacterota</taxon>
        <taxon>Epsilonproteobacteria</taxon>
        <taxon>Campylobacterales</taxon>
        <taxon>Sulfurovaceae</taxon>
        <taxon>Sulfurovum</taxon>
        <taxon>environmental samples</taxon>
    </lineage>
</organism>
<dbReference type="PANTHER" id="PTHR37419">
    <property type="entry name" value="SERINE/THREONINE-PROTEIN KINASE TOXIN HIPA"/>
    <property type="match status" value="1"/>
</dbReference>
<protein>
    <recommendedName>
        <fullName evidence="7">Phosphatidylinositol kinase</fullName>
    </recommendedName>
</protein>
<dbReference type="GO" id="GO:0005829">
    <property type="term" value="C:cytosol"/>
    <property type="evidence" value="ECO:0007669"/>
    <property type="project" value="TreeGrafter"/>
</dbReference>
<feature type="domain" description="HipA-like C-terminal" evidence="4">
    <location>
        <begin position="139"/>
        <end position="319"/>
    </location>
</feature>
<dbReference type="EMBL" id="CACVAR010000219">
    <property type="protein sequence ID" value="CAA6812644.1"/>
    <property type="molecule type" value="Genomic_DNA"/>
</dbReference>
<proteinExistence type="inferred from homology"/>
<comment type="similarity">
    <text evidence="1">Belongs to the HipA Ser/Thr kinase family.</text>
</comment>
<keyword evidence="3" id="KW-0418">Kinase</keyword>
<accession>A0A6S6T322</accession>
<dbReference type="AlphaFoldDB" id="A0A6S6T322"/>
<evidence type="ECO:0000256" key="2">
    <source>
        <dbReference type="ARBA" id="ARBA00022679"/>
    </source>
</evidence>
<dbReference type="Pfam" id="PF13657">
    <property type="entry name" value="Couple_hipA"/>
    <property type="match status" value="1"/>
</dbReference>
<dbReference type="PANTHER" id="PTHR37419:SF1">
    <property type="entry name" value="SERINE_THREONINE-PROTEIN KINASE TOXIN HIPA"/>
    <property type="match status" value="1"/>
</dbReference>
<evidence type="ECO:0000256" key="1">
    <source>
        <dbReference type="ARBA" id="ARBA00010164"/>
    </source>
</evidence>
<dbReference type="InterPro" id="IPR052028">
    <property type="entry name" value="HipA_Ser/Thr_kinase"/>
</dbReference>
<gene>
    <name evidence="6" type="ORF">HELGO_WM41880</name>
</gene>
<dbReference type="Pfam" id="PF07804">
    <property type="entry name" value="HipA_C"/>
    <property type="match status" value="1"/>
</dbReference>
<sequence length="404" mass="47557">MNVISIGVDNNKIGELFYDEKNREYGFNYTKDLTPISLTMPYQKKSYVNRFALHPIFEMNMPEGYLFEIFKNFLSKEYGYMNDFLVLSYLAPNIEGRLTFQSEFKKKLFTEMNINEILENDSDDTFLKLLHTFLDKNAISGVQPKTLALIKDKETLLTKEYIVKTWGDEYPYLAENEYFCMKTVEKAGVKIPKIQLSKNAKFLLVEKFNYSKEKDEFLGFEEMLVLLGKNREKKYSGSYEQIAKVIYSVTTDKVNSMAQFYKTVVMNYLLKNGDAHLKNFGILYTNDFKEISYSPAYDIVNTVAYVHRDKPALTMFGKKVWWGKEELIRFGIDHCFLSEGKAKIFYLESKKALQEMILELEVYIENNPKFKTIGMRMLNTWNLSLNEKTYKEMPLETIRHWKKS</sequence>
<evidence type="ECO:0000259" key="5">
    <source>
        <dbReference type="Pfam" id="PF13657"/>
    </source>
</evidence>
<keyword evidence="2" id="KW-0808">Transferase</keyword>
<dbReference type="InterPro" id="IPR017508">
    <property type="entry name" value="HipA_N1"/>
</dbReference>